<dbReference type="GO" id="GO:0005524">
    <property type="term" value="F:ATP binding"/>
    <property type="evidence" value="ECO:0007669"/>
    <property type="project" value="UniProtKB-KW"/>
</dbReference>
<keyword evidence="6" id="KW-1185">Reference proteome</keyword>
<dbReference type="Gene3D" id="3.40.50.300">
    <property type="entry name" value="P-loop containing nucleotide triphosphate hydrolases"/>
    <property type="match status" value="1"/>
</dbReference>
<dbReference type="RefSeq" id="WP_212322279.1">
    <property type="nucleotide sequence ID" value="NZ_AP024463.1"/>
</dbReference>
<keyword evidence="3 5" id="KW-0067">ATP-binding</keyword>
<accession>A0ABX7Y569</accession>
<dbReference type="EMBL" id="CP072384">
    <property type="protein sequence ID" value="QUC07643.1"/>
    <property type="molecule type" value="Genomic_DNA"/>
</dbReference>
<dbReference type="PANTHER" id="PTHR42939:SF3">
    <property type="entry name" value="ABC TRANSPORTER ATP-BINDING COMPONENT"/>
    <property type="match status" value="1"/>
</dbReference>
<evidence type="ECO:0000313" key="6">
    <source>
        <dbReference type="Proteomes" id="UP000678513"/>
    </source>
</evidence>
<dbReference type="CDD" id="cd03230">
    <property type="entry name" value="ABC_DR_subfamily_A"/>
    <property type="match status" value="1"/>
</dbReference>
<proteinExistence type="predicted"/>
<dbReference type="PROSITE" id="PS50893">
    <property type="entry name" value="ABC_TRANSPORTER_2"/>
    <property type="match status" value="1"/>
</dbReference>
<dbReference type="InterPro" id="IPR027417">
    <property type="entry name" value="P-loop_NTPase"/>
</dbReference>
<evidence type="ECO:0000259" key="4">
    <source>
        <dbReference type="PROSITE" id="PS50893"/>
    </source>
</evidence>
<dbReference type="InterPro" id="IPR003593">
    <property type="entry name" value="AAA+_ATPase"/>
</dbReference>
<gene>
    <name evidence="5" type="ORF">J5A65_12010</name>
</gene>
<dbReference type="Proteomes" id="UP000678513">
    <property type="component" value="Chromosome"/>
</dbReference>
<evidence type="ECO:0000256" key="3">
    <source>
        <dbReference type="ARBA" id="ARBA00022840"/>
    </source>
</evidence>
<dbReference type="InterPro" id="IPR051782">
    <property type="entry name" value="ABC_Transporter_VariousFunc"/>
</dbReference>
<dbReference type="PANTHER" id="PTHR42939">
    <property type="entry name" value="ABC TRANSPORTER ATP-BINDING PROTEIN ALBC-RELATED"/>
    <property type="match status" value="1"/>
</dbReference>
<evidence type="ECO:0000313" key="5">
    <source>
        <dbReference type="EMBL" id="QUC07643.1"/>
    </source>
</evidence>
<evidence type="ECO:0000256" key="1">
    <source>
        <dbReference type="ARBA" id="ARBA00022448"/>
    </source>
</evidence>
<evidence type="ECO:0000256" key="2">
    <source>
        <dbReference type="ARBA" id="ARBA00022741"/>
    </source>
</evidence>
<protein>
    <submittedName>
        <fullName evidence="5">ABC transporter ATP-binding protein</fullName>
    </submittedName>
</protein>
<sequence>MTSSNPLDLRGIAKAYGGFRLGPLDLAVPRGYVMGLVGANGAGKTTAIKIALGAVRHHAGAVHLIDKTRVGVVLDQPPWHTDWRVRDLSRLFRPFYPDWDQRVFDELAGWAGVSPRLKIKEFSRGMGMKMQIAVALAHRAELLILDEPTSGLDPLARSELLDRLSDFMTDERHAILFSTHITSDLERIADLITILDRGRVIASGPRDEVVEAWAMVRGGAADLTDELRPRIRGLRRHAVGWEGLLAASDLSLCGPGIVSEAPSIEELLVHLAKRKESENAS</sequence>
<dbReference type="Pfam" id="PF00005">
    <property type="entry name" value="ABC_tran"/>
    <property type="match status" value="1"/>
</dbReference>
<keyword evidence="1" id="KW-0813">Transport</keyword>
<reference evidence="5 6" key="1">
    <citation type="submission" date="2021-03" db="EMBL/GenBank/DDBJ databases">
        <title>Human Oral Microbial Genomes.</title>
        <authorList>
            <person name="Johnston C.D."/>
            <person name="Chen T."/>
            <person name="Dewhirst F.E."/>
        </authorList>
    </citation>
    <scope>NUCLEOTIDE SEQUENCE [LARGE SCALE GENOMIC DNA]</scope>
    <source>
        <strain evidence="5 6">DSMZ 100122</strain>
    </source>
</reference>
<keyword evidence="2" id="KW-0547">Nucleotide-binding</keyword>
<name>A0ABX7Y569_9ACTN</name>
<dbReference type="InterPro" id="IPR003439">
    <property type="entry name" value="ABC_transporter-like_ATP-bd"/>
</dbReference>
<dbReference type="SUPFAM" id="SSF52540">
    <property type="entry name" value="P-loop containing nucleoside triphosphate hydrolases"/>
    <property type="match status" value="1"/>
</dbReference>
<dbReference type="SMART" id="SM00382">
    <property type="entry name" value="AAA"/>
    <property type="match status" value="1"/>
</dbReference>
<feature type="domain" description="ABC transporter" evidence="4">
    <location>
        <begin position="7"/>
        <end position="222"/>
    </location>
</feature>
<organism evidence="5 6">
    <name type="scientific">Arachnia rubra</name>
    <dbReference type="NCBI Taxonomy" id="1547448"/>
    <lineage>
        <taxon>Bacteria</taxon>
        <taxon>Bacillati</taxon>
        <taxon>Actinomycetota</taxon>
        <taxon>Actinomycetes</taxon>
        <taxon>Propionibacteriales</taxon>
        <taxon>Propionibacteriaceae</taxon>
        <taxon>Arachnia</taxon>
    </lineage>
</organism>